<name>A0ACB5UPV9_9FIRM</name>
<reference evidence="1" key="1">
    <citation type="submission" date="2023-09" db="EMBL/GenBank/DDBJ databases">
        <title>Vallitalea sediminicola and Vallitalea maricola sp. nov., anaerobic bacteria isolated from marine sediment.</title>
        <authorList>
            <person name="Hirano S."/>
            <person name="Maeda A."/>
            <person name="Terahara T."/>
            <person name="Mori K."/>
            <person name="Hamada M."/>
            <person name="Matsumoto R."/>
            <person name="Kobayashi T."/>
        </authorList>
    </citation>
    <scope>NUCLEOTIDE SEQUENCE</scope>
    <source>
        <strain evidence="1">AN17-2</strain>
    </source>
</reference>
<accession>A0ACB5UPV9</accession>
<organism evidence="1 2">
    <name type="scientific">Vallitalea maricola</name>
    <dbReference type="NCBI Taxonomy" id="3074433"/>
    <lineage>
        <taxon>Bacteria</taxon>
        <taxon>Bacillati</taxon>
        <taxon>Bacillota</taxon>
        <taxon>Clostridia</taxon>
        <taxon>Lachnospirales</taxon>
        <taxon>Vallitaleaceae</taxon>
        <taxon>Vallitalea</taxon>
    </lineage>
</organism>
<keyword evidence="2" id="KW-1185">Reference proteome</keyword>
<comment type="caution">
    <text evidence="1">The sequence shown here is derived from an EMBL/GenBank/DDBJ whole genome shotgun (WGS) entry which is preliminary data.</text>
</comment>
<dbReference type="Proteomes" id="UP001374599">
    <property type="component" value="Unassembled WGS sequence"/>
</dbReference>
<protein>
    <submittedName>
        <fullName evidence="1">Uncharacterized protein</fullName>
    </submittedName>
</protein>
<sequence>MNRFNKVLILLGMTLLAFSYRSMTISANNVGEEKNYEQYIEIAKNLEIISEADDIKYEKFITRKIFCSLIVNTYEKISGSTLDNTRKISFLDTREDYVYKAINTGIMHEKTKSHFKPYSKMTWEEAITIATNTMKLLEKELDQKIICNNDYELEGNNNGIVYDDQIVESVKSALSTELITGLDKKIELKNKITIEEAIELLVKMTTIVQNTKDNYFLDKGNYVVDGVWWHFDKDSNFVKDSTYNNVFQAYVGFVLKKDGRLYIDITSYDSPPYYDSDGCEIIKKANWKLFELECITSIHSCNDGNLLITCLDGSVWLIDHKLEYKRIDFPEAIKEIKGDEEILMALGNSGKVYFFGEIPLQQENVANIIKISSRDNIYRGLDADGNVWEWSSKFLFDKYSINKPMINKMIKSNELDFYNIWDVDLIKLAENNIIIEVDDTYCNGCLVLNNKGEILFNNNSNQRYEVLPLSVKQFKNSTVLDENGKVWYMDTLPRAGGYQWMEPVLIPGMMNGILIDDNVCLQRDGSIWSWERIGFTEPTFVEHKLGFLPDEVKPSEIIKILRYNNYILILDNKGVCWYIYTYEKKKELGVSKLQEASPLFKNIKDVGYGFVLNNNSVYWFDIESKDEKDNIQLNFIMDNIKQLVSGYYNSLVLDNNGKVFDIGEIYYYLKTPLNEIKYPVQFNNIPQMVKLWDYNLLQYPVGVGIDIDGNLIGFLLYNYSDVKQTFNKLAIKEYSDLAFTNNHIIVIKNNKKSKSWLISYDPITVKWVNADGIIGPERDFIKIKECSKVSFQDD</sequence>
<evidence type="ECO:0000313" key="1">
    <source>
        <dbReference type="EMBL" id="GMQ64548.1"/>
    </source>
</evidence>
<dbReference type="EMBL" id="BTPU01000073">
    <property type="protein sequence ID" value="GMQ64548.1"/>
    <property type="molecule type" value="Genomic_DNA"/>
</dbReference>
<proteinExistence type="predicted"/>
<evidence type="ECO:0000313" key="2">
    <source>
        <dbReference type="Proteomes" id="UP001374599"/>
    </source>
</evidence>
<gene>
    <name evidence="1" type="ORF">AN2V17_37850</name>
</gene>